<comment type="caution">
    <text evidence="2">The sequence shown here is derived from an EMBL/GenBank/DDBJ whole genome shotgun (WGS) entry which is preliminary data.</text>
</comment>
<evidence type="ECO:0000313" key="2">
    <source>
        <dbReference type="EMBL" id="RXH74391.1"/>
    </source>
</evidence>
<dbReference type="AlphaFoldDB" id="A0A498HZ10"/>
<evidence type="ECO:0000256" key="1">
    <source>
        <dbReference type="SAM" id="MobiDB-lite"/>
    </source>
</evidence>
<keyword evidence="3" id="KW-1185">Reference proteome</keyword>
<evidence type="ECO:0000313" key="3">
    <source>
        <dbReference type="Proteomes" id="UP000290289"/>
    </source>
</evidence>
<proteinExistence type="predicted"/>
<feature type="region of interest" description="Disordered" evidence="1">
    <location>
        <begin position="42"/>
        <end position="64"/>
    </location>
</feature>
<name>A0A498HZ10_MALDO</name>
<gene>
    <name evidence="2" type="ORF">DVH24_029112</name>
</gene>
<dbReference type="EMBL" id="RDQH01000341">
    <property type="protein sequence ID" value="RXH74391.1"/>
    <property type="molecule type" value="Genomic_DNA"/>
</dbReference>
<accession>A0A498HZ10</accession>
<organism evidence="2 3">
    <name type="scientific">Malus domestica</name>
    <name type="common">Apple</name>
    <name type="synonym">Pyrus malus</name>
    <dbReference type="NCBI Taxonomy" id="3750"/>
    <lineage>
        <taxon>Eukaryota</taxon>
        <taxon>Viridiplantae</taxon>
        <taxon>Streptophyta</taxon>
        <taxon>Embryophyta</taxon>
        <taxon>Tracheophyta</taxon>
        <taxon>Spermatophyta</taxon>
        <taxon>Magnoliopsida</taxon>
        <taxon>eudicotyledons</taxon>
        <taxon>Gunneridae</taxon>
        <taxon>Pentapetalae</taxon>
        <taxon>rosids</taxon>
        <taxon>fabids</taxon>
        <taxon>Rosales</taxon>
        <taxon>Rosaceae</taxon>
        <taxon>Amygdaloideae</taxon>
        <taxon>Maleae</taxon>
        <taxon>Malus</taxon>
    </lineage>
</organism>
<dbReference type="Proteomes" id="UP000290289">
    <property type="component" value="Chromosome 15"/>
</dbReference>
<sequence>MEHSLDDESGTNDQEERYTGTTIEHTKISSLEASTVAIEFPRNVNSEQGNNVGATPPIDNDVNINGVNELMDTEALDMQT</sequence>
<reference evidence="2 3" key="1">
    <citation type="submission" date="2018-10" db="EMBL/GenBank/DDBJ databases">
        <title>A high-quality apple genome assembly.</title>
        <authorList>
            <person name="Hu J."/>
        </authorList>
    </citation>
    <scope>NUCLEOTIDE SEQUENCE [LARGE SCALE GENOMIC DNA]</scope>
    <source>
        <strain evidence="3">cv. HFTH1</strain>
        <tissue evidence="2">Young leaf</tissue>
    </source>
</reference>
<feature type="compositionally biased region" description="Polar residues" evidence="1">
    <location>
        <begin position="43"/>
        <end position="53"/>
    </location>
</feature>
<protein>
    <submittedName>
        <fullName evidence="2">Uncharacterized protein</fullName>
    </submittedName>
</protein>
<feature type="region of interest" description="Disordered" evidence="1">
    <location>
        <begin position="1"/>
        <end position="26"/>
    </location>
</feature>